<dbReference type="PANTHER" id="PTHR22942:SF47">
    <property type="entry name" value="DNA REPAIR AND RECOMBINATION PROTEIN RADB"/>
    <property type="match status" value="1"/>
</dbReference>
<comment type="similarity">
    <text evidence="1 9">Belongs to the eukaryotic RecA-like protein family. RadB subfamily.</text>
</comment>
<feature type="transmembrane region" description="Helical" evidence="11">
    <location>
        <begin position="6"/>
        <end position="26"/>
    </location>
</feature>
<dbReference type="CDD" id="cd01394">
    <property type="entry name" value="archRadB"/>
    <property type="match status" value="1"/>
</dbReference>
<dbReference type="EMBL" id="JJQD01000217">
    <property type="protein sequence ID" value="KKH22693.1"/>
    <property type="molecule type" value="Genomic_DNA"/>
</dbReference>
<dbReference type="EMBL" id="JJQF01000044">
    <property type="protein sequence ID" value="KKH32656.1"/>
    <property type="molecule type" value="Genomic_DNA"/>
</dbReference>
<dbReference type="GO" id="GO:0005524">
    <property type="term" value="F:ATP binding"/>
    <property type="evidence" value="ECO:0007669"/>
    <property type="project" value="UniProtKB-UniRule"/>
</dbReference>
<name>A0A0F8DVS0_METMZ</name>
<keyword evidence="6 9" id="KW-0238">DNA-binding</keyword>
<reference evidence="20 21" key="1">
    <citation type="journal article" date="2015" name="ISME J.">
        <title>Genomic and phenotypic differentiation among Methanosarcina mazei populations from Columbia River sediment.</title>
        <authorList>
            <person name="Youngblut N.D."/>
            <person name="Wirth J.S."/>
            <person name="Henriksen J.R."/>
            <person name="Smith M."/>
            <person name="Simon H."/>
            <person name="Metcalf W.W."/>
            <person name="Whitaker R.J."/>
        </authorList>
    </citation>
    <scope>NUCLEOTIDE SEQUENCE [LARGE SCALE GENOMIC DNA]</scope>
    <source>
        <strain evidence="17 21">1.F.A.2.8</strain>
        <strain evidence="18 22">1.H.A.0.1</strain>
        <strain evidence="19 20">1.H.M.2.1</strain>
        <strain evidence="13 25">2.F.A.2.4</strain>
        <strain evidence="14 23">3.F.A.1A.1</strain>
        <strain evidence="15 24">3.F.T.2.1</strain>
        <strain evidence="16">3.H.A.1A.1</strain>
    </source>
</reference>
<dbReference type="Proteomes" id="UP000034152">
    <property type="component" value="Unassembled WGS sequence"/>
</dbReference>
<gene>
    <name evidence="9" type="primary">radB</name>
    <name evidence="18" type="ORF">DU37_10065</name>
    <name evidence="16" type="ORF">DU43_17245</name>
    <name evidence="13" type="ORF">DU47_10180</name>
    <name evidence="14" type="ORF">DU52_06640</name>
    <name evidence="17" type="ORF">DU58_07810</name>
    <name evidence="15" type="ORF">DU67_05330</name>
    <name evidence="19" type="ORF">DU80_04240</name>
</gene>
<evidence type="ECO:0000256" key="11">
    <source>
        <dbReference type="SAM" id="Phobius"/>
    </source>
</evidence>
<dbReference type="PRINTS" id="PR01874">
    <property type="entry name" value="DNAREPAIRADA"/>
</dbReference>
<dbReference type="EMBL" id="JJPM01000053">
    <property type="protein sequence ID" value="KKG79097.1"/>
    <property type="molecule type" value="Genomic_DNA"/>
</dbReference>
<dbReference type="PIRSF" id="PIRSF005856">
    <property type="entry name" value="Rad51"/>
    <property type="match status" value="1"/>
</dbReference>
<evidence type="ECO:0000313" key="22">
    <source>
        <dbReference type="Proteomes" id="UP000034338"/>
    </source>
</evidence>
<dbReference type="Proteomes" id="UP000034338">
    <property type="component" value="Unassembled WGS sequence"/>
</dbReference>
<evidence type="ECO:0000256" key="8">
    <source>
        <dbReference type="ARBA" id="ARBA00024641"/>
    </source>
</evidence>
<evidence type="ECO:0000313" key="23">
    <source>
        <dbReference type="Proteomes" id="UP000034399"/>
    </source>
</evidence>
<dbReference type="Proteomes" id="UP000034578">
    <property type="component" value="Unassembled WGS sequence"/>
</dbReference>
<evidence type="ECO:0000313" key="19">
    <source>
        <dbReference type="EMBL" id="KKH79499.1"/>
    </source>
</evidence>
<dbReference type="GO" id="GO:0003684">
    <property type="term" value="F:damaged DNA binding"/>
    <property type="evidence" value="ECO:0007669"/>
    <property type="project" value="UniProtKB-UniRule"/>
</dbReference>
<keyword evidence="11" id="KW-1133">Transmembrane helix</keyword>
<dbReference type="EMBL" id="JJOS01000004">
    <property type="protein sequence ID" value="KKG06783.1"/>
    <property type="molecule type" value="Genomic_DNA"/>
</dbReference>
<comment type="caution">
    <text evidence="13">The sequence shown here is derived from an EMBL/GenBank/DDBJ whole genome shotgun (WGS) entry which is preliminary data.</text>
</comment>
<sequence length="280" mass="31262">MINDFVFLFYFSLSFLSASFYFFHILELSFQKKTKNYKKNIISLVFHTSLKCKKRCHVIEKLLSSGCKPLDELLGGGFERGIVTQVFGAAGTGKTNICIQLAVECVKQGQKVIFIDTEGLSPVRFKQIAGENAKEIARSIIIYEPLSFEEQYSSVREVERIAGENVGLVVLDSATSYYRYELEDDETGIKSRRELANQIGFLHALARKHGFAALITNQVYSDVVGGGVRPLGGSSLEHISKTIIRLEKTGEGTRRAVLYKHRSRPEGSSAEFTITAEGIR</sequence>
<evidence type="ECO:0000313" key="24">
    <source>
        <dbReference type="Proteomes" id="UP000034424"/>
    </source>
</evidence>
<evidence type="ECO:0000256" key="7">
    <source>
        <dbReference type="ARBA" id="ARBA00023172"/>
    </source>
</evidence>
<dbReference type="Proteomes" id="UP000034227">
    <property type="component" value="Unassembled WGS sequence"/>
</dbReference>
<dbReference type="Pfam" id="PF08423">
    <property type="entry name" value="Rad51"/>
    <property type="match status" value="1"/>
</dbReference>
<keyword evidence="11" id="KW-0472">Membrane</keyword>
<keyword evidence="7 9" id="KW-0233">DNA recombination</keyword>
<evidence type="ECO:0000313" key="17">
    <source>
        <dbReference type="EMBL" id="KKH22693.1"/>
    </source>
</evidence>
<evidence type="ECO:0000256" key="9">
    <source>
        <dbReference type="HAMAP-Rule" id="MF_00350"/>
    </source>
</evidence>
<keyword evidence="11" id="KW-0812">Transmembrane</keyword>
<dbReference type="Proteomes" id="UP000034424">
    <property type="component" value="Unassembled WGS sequence"/>
</dbReference>
<keyword evidence="3 9" id="KW-0547">Nucleotide-binding</keyword>
<dbReference type="InterPro" id="IPR020588">
    <property type="entry name" value="RecA_ATP-bd"/>
</dbReference>
<evidence type="ECO:0000313" key="25">
    <source>
        <dbReference type="Proteomes" id="UP000034578"/>
    </source>
</evidence>
<evidence type="ECO:0000256" key="6">
    <source>
        <dbReference type="ARBA" id="ARBA00023125"/>
    </source>
</evidence>
<evidence type="ECO:0000256" key="4">
    <source>
        <dbReference type="ARBA" id="ARBA00022763"/>
    </source>
</evidence>
<keyword evidence="25" id="KW-1185">Reference proteome</keyword>
<dbReference type="EMBL" id="JJPL01000012">
    <property type="protein sequence ID" value="KKG68293.1"/>
    <property type="molecule type" value="Genomic_DNA"/>
</dbReference>
<evidence type="ECO:0000313" key="13">
    <source>
        <dbReference type="EMBL" id="KKG06783.1"/>
    </source>
</evidence>
<evidence type="ECO:0000256" key="1">
    <source>
        <dbReference type="ARBA" id="ARBA00006876"/>
    </source>
</evidence>
<dbReference type="InterPro" id="IPR003593">
    <property type="entry name" value="AAA+_ATPase"/>
</dbReference>
<keyword evidence="4 9" id="KW-0227">DNA damage</keyword>
<dbReference type="Gene3D" id="3.40.50.300">
    <property type="entry name" value="P-loop containing nucleotide triphosphate hydrolases"/>
    <property type="match status" value="1"/>
</dbReference>
<dbReference type="Proteomes" id="UP000034399">
    <property type="component" value="Unassembled WGS sequence"/>
</dbReference>
<evidence type="ECO:0000256" key="2">
    <source>
        <dbReference type="ARBA" id="ARBA00018143"/>
    </source>
</evidence>
<accession>A0A0F8DVS0</accession>
<feature type="domain" description="RecA family profile 1" evidence="12">
    <location>
        <begin position="59"/>
        <end position="219"/>
    </location>
</feature>
<dbReference type="InterPro" id="IPR027417">
    <property type="entry name" value="P-loop_NTPase"/>
</dbReference>
<dbReference type="GO" id="GO:0006310">
    <property type="term" value="P:DNA recombination"/>
    <property type="evidence" value="ECO:0007669"/>
    <property type="project" value="UniProtKB-UniRule"/>
</dbReference>
<dbReference type="InterPro" id="IPR013632">
    <property type="entry name" value="Rad51_C"/>
</dbReference>
<dbReference type="InterPro" id="IPR011939">
    <property type="entry name" value="DNA_repair_and_recomb_RadB"/>
</dbReference>
<evidence type="ECO:0000313" key="18">
    <source>
        <dbReference type="EMBL" id="KKH32656.1"/>
    </source>
</evidence>
<dbReference type="AlphaFoldDB" id="A0A0F8DVS0"/>
<dbReference type="EMBL" id="JJQU01000258">
    <property type="protein sequence ID" value="KKH79499.1"/>
    <property type="molecule type" value="Genomic_DNA"/>
</dbReference>
<dbReference type="PANTHER" id="PTHR22942">
    <property type="entry name" value="RECA/RAD51/RADA DNA STRAND-PAIRING FAMILY MEMBER"/>
    <property type="match status" value="1"/>
</dbReference>
<evidence type="ECO:0000313" key="21">
    <source>
        <dbReference type="Proteomes" id="UP000034227"/>
    </source>
</evidence>
<evidence type="ECO:0000256" key="3">
    <source>
        <dbReference type="ARBA" id="ARBA00022741"/>
    </source>
</evidence>
<protein>
    <recommendedName>
        <fullName evidence="2 9">DNA repair and recombination protein RadB</fullName>
    </recommendedName>
</protein>
<dbReference type="GO" id="GO:0006281">
    <property type="term" value="P:DNA repair"/>
    <property type="evidence" value="ECO:0007669"/>
    <property type="project" value="UniProtKB-UniRule"/>
</dbReference>
<dbReference type="SUPFAM" id="SSF52540">
    <property type="entry name" value="P-loop containing nucleoside triphosphate hydrolases"/>
    <property type="match status" value="1"/>
</dbReference>
<organism evidence="13 25">
    <name type="scientific">Methanosarcina mazei</name>
    <name type="common">Methanosarcina frisia</name>
    <dbReference type="NCBI Taxonomy" id="2209"/>
    <lineage>
        <taxon>Archaea</taxon>
        <taxon>Methanobacteriati</taxon>
        <taxon>Methanobacteriota</taxon>
        <taxon>Stenosarchaea group</taxon>
        <taxon>Methanomicrobia</taxon>
        <taxon>Methanosarcinales</taxon>
        <taxon>Methanosarcinaceae</taxon>
        <taxon>Methanosarcina</taxon>
    </lineage>
</organism>
<dbReference type="SMART" id="SM00382">
    <property type="entry name" value="AAA"/>
    <property type="match status" value="1"/>
</dbReference>
<dbReference type="InterPro" id="IPR016467">
    <property type="entry name" value="DNA_recomb/repair_RecA-like"/>
</dbReference>
<evidence type="ECO:0000256" key="10">
    <source>
        <dbReference type="PIRNR" id="PIRNR005856"/>
    </source>
</evidence>
<evidence type="ECO:0000313" key="20">
    <source>
        <dbReference type="Proteomes" id="UP000034152"/>
    </source>
</evidence>
<keyword evidence="5 9" id="KW-0067">ATP-binding</keyword>
<evidence type="ECO:0000313" key="15">
    <source>
        <dbReference type="EMBL" id="KKG68293.1"/>
    </source>
</evidence>
<evidence type="ECO:0000256" key="5">
    <source>
        <dbReference type="ARBA" id="ARBA00022840"/>
    </source>
</evidence>
<comment type="function">
    <text evidence="10">Involved in DNA repair and in homologous recombination. Binds and assemble on single-stranded DNA to form a nucleoprotein filament. Hydrolyzes ATP in a ssDNA-dependent manner and promotes DNA strand exchange between homologous DNA molecules.</text>
</comment>
<proteinExistence type="inferred from homology"/>
<evidence type="ECO:0000259" key="12">
    <source>
        <dbReference type="PROSITE" id="PS50162"/>
    </source>
</evidence>
<dbReference type="PROSITE" id="PS50162">
    <property type="entry name" value="RECA_2"/>
    <property type="match status" value="1"/>
</dbReference>
<dbReference type="HAMAP" id="MF_00350">
    <property type="entry name" value="RadB"/>
    <property type="match status" value="1"/>
</dbReference>
<evidence type="ECO:0000313" key="14">
    <source>
        <dbReference type="EMBL" id="KKG30619.1"/>
    </source>
</evidence>
<dbReference type="GO" id="GO:0140664">
    <property type="term" value="F:ATP-dependent DNA damage sensor activity"/>
    <property type="evidence" value="ECO:0007669"/>
    <property type="project" value="InterPro"/>
</dbReference>
<dbReference type="NCBIfam" id="TIGR02237">
    <property type="entry name" value="recomb_radB"/>
    <property type="match status" value="1"/>
</dbReference>
<comment type="function">
    <text evidence="8 9">Involved in DNA repair and in homologous recombination. May regulate the cleavage reactions of the branch-structured DNA. Has a very weak ATPase activity that is not stimulated by DNA. Binds DNA but does not promote DNA strands exchange.</text>
</comment>
<dbReference type="PATRIC" id="fig|2209.49.peg.1665"/>
<dbReference type="EMBL" id="JJPA01000162">
    <property type="protein sequence ID" value="KKG30619.1"/>
    <property type="molecule type" value="Genomic_DNA"/>
</dbReference>
<evidence type="ECO:0000313" key="16">
    <source>
        <dbReference type="EMBL" id="KKG79097.1"/>
    </source>
</evidence>